<dbReference type="Pfam" id="PF09587">
    <property type="entry name" value="PGA_cap"/>
    <property type="match status" value="1"/>
</dbReference>
<dbReference type="Proteomes" id="UP000505377">
    <property type="component" value="Chromosome"/>
</dbReference>
<dbReference type="Gene3D" id="3.60.21.10">
    <property type="match status" value="1"/>
</dbReference>
<evidence type="ECO:0000256" key="2">
    <source>
        <dbReference type="SAM" id="MobiDB-lite"/>
    </source>
</evidence>
<dbReference type="KEGG" id="pbro:HOP40_04180"/>
<dbReference type="SMART" id="SM00854">
    <property type="entry name" value="PGA_cap"/>
    <property type="match status" value="1"/>
</dbReference>
<organism evidence="4 5">
    <name type="scientific">Pseudonocardia broussonetiae</name>
    <dbReference type="NCBI Taxonomy" id="2736640"/>
    <lineage>
        <taxon>Bacteria</taxon>
        <taxon>Bacillati</taxon>
        <taxon>Actinomycetota</taxon>
        <taxon>Actinomycetes</taxon>
        <taxon>Pseudonocardiales</taxon>
        <taxon>Pseudonocardiaceae</taxon>
        <taxon>Pseudonocardia</taxon>
    </lineage>
</organism>
<dbReference type="EMBL" id="CP053564">
    <property type="protein sequence ID" value="QJY45120.1"/>
    <property type="molecule type" value="Genomic_DNA"/>
</dbReference>
<accession>A0A6M6JDI2</accession>
<dbReference type="PANTHER" id="PTHR33393">
    <property type="entry name" value="POLYGLUTAMINE SYNTHESIS ACCESSORY PROTEIN RV0574C-RELATED"/>
    <property type="match status" value="1"/>
</dbReference>
<evidence type="ECO:0000256" key="1">
    <source>
        <dbReference type="ARBA" id="ARBA00005662"/>
    </source>
</evidence>
<dbReference type="InterPro" id="IPR019079">
    <property type="entry name" value="Capsule_synth_CapA"/>
</dbReference>
<sequence>MAMIGSACTAAPLDPSLTGMVSGQVIGLDGELVRDAEVAAGESRARTDESGRFEIPVDDRGSWVTVEHPAYLSRTRAGIPGDPLLIRLTPDDGATVALHFGGDVMTGRRFFDRDEDGDRDDALIDDFADVDAHRELLEPISPLLANADLTTVNVESPISEEPYLDPTRPRGDGVHPTKDFVFASGTALPDALAAAGVDVVGLANNHQYDLLEDGVRATIDGFVDAGFAPGSTQFGLGATVDAAYIPAIALAGGLRIAFLGCTSIIGSEHAIGYVADPDQGGAAPCEEARVRDSVAAAAAASDMVVFSVHGGFEYGRDPSGQVELITSVARQAGAQLVINHHPHVVGGLDWDGRSLAAWSLGNLVFDQTVWPTFQSYVLAVHVRRGEIVRAYLEPVMIDDYVAHGIGTGSADYIARTAAGLSRGPFVVEDGAGELNLGDHMASQPVTTSLIGSATGRITEIGDGWLLDQADPALSEFGTDLLWIGDFDDDVLGADRGTLWTEGDDITVTRDEAAPERGNYYQLRRDAADADPLFGTTIHRLLLTNPGSVGLRRTRNQLSDDDPGATAPPPAGAALAEAQVSLTAILRVDPGAQVEVRLAWYSDTRGPSGSQTTQVITSSDTAWQQLRLDAAVPPDAVAVAILVRLSPPTPLSGQPAPPSQVTVGVDRVRLIEWSPRGTPPTRGTTHVRSFADGVASLSRVGGGVLAESAPPPLEEVPSR</sequence>
<dbReference type="PANTHER" id="PTHR33393:SF13">
    <property type="entry name" value="PGA BIOSYNTHESIS PROTEIN CAPA"/>
    <property type="match status" value="1"/>
</dbReference>
<feature type="region of interest" description="Disordered" evidence="2">
    <location>
        <begin position="551"/>
        <end position="570"/>
    </location>
</feature>
<dbReference type="InterPro" id="IPR029052">
    <property type="entry name" value="Metallo-depent_PP-like"/>
</dbReference>
<proteinExistence type="inferred from homology"/>
<evidence type="ECO:0000313" key="5">
    <source>
        <dbReference type="Proteomes" id="UP000505377"/>
    </source>
</evidence>
<keyword evidence="5" id="KW-1185">Reference proteome</keyword>
<name>A0A6M6JDI2_9PSEU</name>
<dbReference type="InterPro" id="IPR052169">
    <property type="entry name" value="CW_Biosynth-Accessory"/>
</dbReference>
<reference evidence="4 5" key="1">
    <citation type="submission" date="2020-05" db="EMBL/GenBank/DDBJ databases">
        <authorList>
            <person name="Mo P."/>
        </authorList>
    </citation>
    <scope>NUCLEOTIDE SEQUENCE [LARGE SCALE GENOMIC DNA]</scope>
    <source>
        <strain evidence="4 5">Gen01</strain>
    </source>
</reference>
<comment type="similarity">
    <text evidence="1">Belongs to the CapA family.</text>
</comment>
<gene>
    <name evidence="4" type="ORF">HOP40_04180</name>
</gene>
<dbReference type="AlphaFoldDB" id="A0A6M6JDI2"/>
<protein>
    <submittedName>
        <fullName evidence="4">CapA family protein</fullName>
    </submittedName>
</protein>
<dbReference type="SUPFAM" id="SSF56300">
    <property type="entry name" value="Metallo-dependent phosphatases"/>
    <property type="match status" value="1"/>
</dbReference>
<dbReference type="CDD" id="cd07381">
    <property type="entry name" value="MPP_CapA"/>
    <property type="match status" value="1"/>
</dbReference>
<evidence type="ECO:0000313" key="4">
    <source>
        <dbReference type="EMBL" id="QJY45120.1"/>
    </source>
</evidence>
<feature type="domain" description="Capsule synthesis protein CapA" evidence="3">
    <location>
        <begin position="97"/>
        <end position="367"/>
    </location>
</feature>
<evidence type="ECO:0000259" key="3">
    <source>
        <dbReference type="SMART" id="SM00854"/>
    </source>
</evidence>